<dbReference type="Proteomes" id="UP001061361">
    <property type="component" value="Chromosome"/>
</dbReference>
<dbReference type="PANTHER" id="PTHR10885">
    <property type="entry name" value="ISOPENTENYL-DIPHOSPHATE DELTA-ISOMERASE"/>
    <property type="match status" value="1"/>
</dbReference>
<dbReference type="PANTHER" id="PTHR10885:SF20">
    <property type="entry name" value="NUDIX HYDROLASE DOMAIN-CONTAINING PROTEIN"/>
    <property type="match status" value="1"/>
</dbReference>
<dbReference type="InterPro" id="IPR015797">
    <property type="entry name" value="NUDIX_hydrolase-like_dom_sf"/>
</dbReference>
<protein>
    <recommendedName>
        <fullName evidence="1">Nudix hydrolase domain-containing protein</fullName>
    </recommendedName>
</protein>
<evidence type="ECO:0000313" key="2">
    <source>
        <dbReference type="EMBL" id="BDQ32651.1"/>
    </source>
</evidence>
<sequence length="179" mass="20766">MIFDTTILENMQGDQSVEVIDSDNRPLAVMSKRHVHRQLLMHRSVQVMVFNPERKIYLQRRNPHKQFFPGRWDISARTHPHAGESTYDAALRALEYELNLEVEHPILIRELPAGPVTGFERVYLYAVQKNTQAITPNSDEVSEGYYYSQEELTCLVKEFRELLTPNLVVLWESGLLSPV</sequence>
<dbReference type="CDD" id="cd04692">
    <property type="entry name" value="NUDIX_Hydrolase"/>
    <property type="match status" value="1"/>
</dbReference>
<name>A0ABN6RPC0_9BACT</name>
<proteinExistence type="predicted"/>
<keyword evidence="3" id="KW-1185">Reference proteome</keyword>
<dbReference type="Pfam" id="PF00293">
    <property type="entry name" value="NUDIX"/>
    <property type="match status" value="1"/>
</dbReference>
<gene>
    <name evidence="2" type="ORF">JCM14722_01930</name>
</gene>
<dbReference type="SUPFAM" id="SSF55811">
    <property type="entry name" value="Nudix"/>
    <property type="match status" value="1"/>
</dbReference>
<dbReference type="EMBL" id="AP026708">
    <property type="protein sequence ID" value="BDQ32651.1"/>
    <property type="molecule type" value="Genomic_DNA"/>
</dbReference>
<evidence type="ECO:0000313" key="3">
    <source>
        <dbReference type="Proteomes" id="UP001061361"/>
    </source>
</evidence>
<feature type="domain" description="Nudix hydrolase" evidence="1">
    <location>
        <begin position="42"/>
        <end position="155"/>
    </location>
</feature>
<accession>A0ABN6RPC0</accession>
<dbReference type="RefSeq" id="WP_264982720.1">
    <property type="nucleotide sequence ID" value="NZ_AP026708.1"/>
</dbReference>
<reference evidence="2" key="1">
    <citation type="submission" date="2022-08" db="EMBL/GenBank/DDBJ databases">
        <title>Genome Sequence of the sulphate-reducing bacterium, Pseudodesulfovibrio portus JCM14722.</title>
        <authorList>
            <person name="Kondo R."/>
            <person name="Kataoka T."/>
        </authorList>
    </citation>
    <scope>NUCLEOTIDE SEQUENCE</scope>
    <source>
        <strain evidence="2">JCM 14722</strain>
    </source>
</reference>
<organism evidence="2 3">
    <name type="scientific">Pseudodesulfovibrio portus</name>
    <dbReference type="NCBI Taxonomy" id="231439"/>
    <lineage>
        <taxon>Bacteria</taxon>
        <taxon>Pseudomonadati</taxon>
        <taxon>Thermodesulfobacteriota</taxon>
        <taxon>Desulfovibrionia</taxon>
        <taxon>Desulfovibrionales</taxon>
        <taxon>Desulfovibrionaceae</taxon>
    </lineage>
</organism>
<dbReference type="InterPro" id="IPR000086">
    <property type="entry name" value="NUDIX_hydrolase_dom"/>
</dbReference>
<dbReference type="Gene3D" id="3.90.79.10">
    <property type="entry name" value="Nucleoside Triphosphate Pyrophosphohydrolase"/>
    <property type="match status" value="1"/>
</dbReference>
<evidence type="ECO:0000259" key="1">
    <source>
        <dbReference type="Pfam" id="PF00293"/>
    </source>
</evidence>